<protein>
    <submittedName>
        <fullName evidence="1">Uncharacterized protein</fullName>
    </submittedName>
</protein>
<keyword evidence="2" id="KW-1185">Reference proteome</keyword>
<reference evidence="1 2" key="2">
    <citation type="journal article" date="2022" name="Mol. Ecol. Resour.">
        <title>The genomes of chicory, endive, great burdock and yacon provide insights into Asteraceae paleo-polyploidization history and plant inulin production.</title>
        <authorList>
            <person name="Fan W."/>
            <person name="Wang S."/>
            <person name="Wang H."/>
            <person name="Wang A."/>
            <person name="Jiang F."/>
            <person name="Liu H."/>
            <person name="Zhao H."/>
            <person name="Xu D."/>
            <person name="Zhang Y."/>
        </authorList>
    </citation>
    <scope>NUCLEOTIDE SEQUENCE [LARGE SCALE GENOMIC DNA]</scope>
    <source>
        <strain evidence="2">cv. Punajuju</strain>
        <tissue evidence="1">Leaves</tissue>
    </source>
</reference>
<dbReference type="EMBL" id="CM042016">
    <property type="protein sequence ID" value="KAI3698717.1"/>
    <property type="molecule type" value="Genomic_DNA"/>
</dbReference>
<name>A0ACB8ZLM8_CICIN</name>
<accession>A0ACB8ZLM8</accession>
<evidence type="ECO:0000313" key="2">
    <source>
        <dbReference type="Proteomes" id="UP001055811"/>
    </source>
</evidence>
<reference evidence="2" key="1">
    <citation type="journal article" date="2022" name="Mol. Ecol. Resour.">
        <title>The genomes of chicory, endive, great burdock and yacon provide insights into Asteraceae palaeo-polyploidization history and plant inulin production.</title>
        <authorList>
            <person name="Fan W."/>
            <person name="Wang S."/>
            <person name="Wang H."/>
            <person name="Wang A."/>
            <person name="Jiang F."/>
            <person name="Liu H."/>
            <person name="Zhao H."/>
            <person name="Xu D."/>
            <person name="Zhang Y."/>
        </authorList>
    </citation>
    <scope>NUCLEOTIDE SEQUENCE [LARGE SCALE GENOMIC DNA]</scope>
    <source>
        <strain evidence="2">cv. Punajuju</strain>
    </source>
</reference>
<proteinExistence type="predicted"/>
<evidence type="ECO:0000313" key="1">
    <source>
        <dbReference type="EMBL" id="KAI3698717.1"/>
    </source>
</evidence>
<gene>
    <name evidence="1" type="ORF">L2E82_42476</name>
</gene>
<comment type="caution">
    <text evidence="1">The sequence shown here is derived from an EMBL/GenBank/DDBJ whole genome shotgun (WGS) entry which is preliminary data.</text>
</comment>
<organism evidence="1 2">
    <name type="scientific">Cichorium intybus</name>
    <name type="common">Chicory</name>
    <dbReference type="NCBI Taxonomy" id="13427"/>
    <lineage>
        <taxon>Eukaryota</taxon>
        <taxon>Viridiplantae</taxon>
        <taxon>Streptophyta</taxon>
        <taxon>Embryophyta</taxon>
        <taxon>Tracheophyta</taxon>
        <taxon>Spermatophyta</taxon>
        <taxon>Magnoliopsida</taxon>
        <taxon>eudicotyledons</taxon>
        <taxon>Gunneridae</taxon>
        <taxon>Pentapetalae</taxon>
        <taxon>asterids</taxon>
        <taxon>campanulids</taxon>
        <taxon>Asterales</taxon>
        <taxon>Asteraceae</taxon>
        <taxon>Cichorioideae</taxon>
        <taxon>Cichorieae</taxon>
        <taxon>Cichoriinae</taxon>
        <taxon>Cichorium</taxon>
    </lineage>
</organism>
<dbReference type="Proteomes" id="UP001055811">
    <property type="component" value="Linkage Group LG08"/>
</dbReference>
<sequence>MNSFFTVVTHSVSSIFCNLFLLKIVNALAWTHSFLSQFYTLLIPASPFSFVLSRNLTIQNPRVFVSHSRFSFAISLLNSPSRSFAHSITISS</sequence>